<organism evidence="2 3">
    <name type="scientific">Fibrisoma montanum</name>
    <dbReference type="NCBI Taxonomy" id="2305895"/>
    <lineage>
        <taxon>Bacteria</taxon>
        <taxon>Pseudomonadati</taxon>
        <taxon>Bacteroidota</taxon>
        <taxon>Cytophagia</taxon>
        <taxon>Cytophagales</taxon>
        <taxon>Spirosomataceae</taxon>
        <taxon>Fibrisoma</taxon>
    </lineage>
</organism>
<evidence type="ECO:0000256" key="1">
    <source>
        <dbReference type="SAM" id="SignalP"/>
    </source>
</evidence>
<feature type="chain" id="PRO_5019278964" description="Capsule assembly Wzi family protein" evidence="1">
    <location>
        <begin position="20"/>
        <end position="497"/>
    </location>
</feature>
<evidence type="ECO:0000313" key="3">
    <source>
        <dbReference type="Proteomes" id="UP000283523"/>
    </source>
</evidence>
<dbReference type="EMBL" id="QXED01000003">
    <property type="protein sequence ID" value="RIV23427.1"/>
    <property type="molecule type" value="Genomic_DNA"/>
</dbReference>
<reference evidence="2 3" key="1">
    <citation type="submission" date="2018-08" db="EMBL/GenBank/DDBJ databases">
        <title>Fibrisoma montanum sp. nov., isolated from Danxia mountain soil.</title>
        <authorList>
            <person name="Huang Y."/>
        </authorList>
    </citation>
    <scope>NUCLEOTIDE SEQUENCE [LARGE SCALE GENOMIC DNA]</scope>
    <source>
        <strain evidence="2 3">HYT19</strain>
    </source>
</reference>
<evidence type="ECO:0008006" key="4">
    <source>
        <dbReference type="Google" id="ProtNLM"/>
    </source>
</evidence>
<name>A0A418MAL8_9BACT</name>
<keyword evidence="3" id="KW-1185">Reference proteome</keyword>
<proteinExistence type="predicted"/>
<comment type="caution">
    <text evidence="2">The sequence shown here is derived from an EMBL/GenBank/DDBJ whole genome shotgun (WGS) entry which is preliminary data.</text>
</comment>
<protein>
    <recommendedName>
        <fullName evidence="4">Capsule assembly Wzi family protein</fullName>
    </recommendedName>
</protein>
<dbReference type="Proteomes" id="UP000283523">
    <property type="component" value="Unassembled WGS sequence"/>
</dbReference>
<evidence type="ECO:0000313" key="2">
    <source>
        <dbReference type="EMBL" id="RIV23427.1"/>
    </source>
</evidence>
<sequence>MRQTLLFSLCLLTVHTLNAQTDSVSAGRYQAQYRLEIGGLAASASRTPFWLRANQYGIVPTTSPAGLVRLGTSGRLGKSALPQKVQLTYGLEAVGSVSTASKVLLPEAYVSAQLGKFYVYGGRRKEIIGLGDSTLSSGFYSWSQNALPMTKVQIGTNGFVPLGFTKGLIAINAFYSHGWFPRTDTMQNSFLHQKVFFGRLGRPGWKVKLYGGMVYNAQWGGRSDYLNSGNSKNGKLPSSFRDYIDVVLARQPSQTAENDLPSHDALNRIGNHIGSIDIGAEIALTNWTLLIYDQHPFEDKSGITLYNATDGLYGVRVKRIHTQPEVFFQLNQLLIEYLTTMNQSGFALPIGQDDYFNNFQYLDGWTRSKQVIGTPFISSRADVRPEVINPKSRYKLAIANNRVQLMHVGLAGTFSNGVRTQLKLSYSRNYGIHRAPFSQAVGQFSGLIAAIWPLKWLGGTELQSAIAVDQGDLYINSSGAWLSLRKTWYSKQSRYNY</sequence>
<feature type="signal peptide" evidence="1">
    <location>
        <begin position="1"/>
        <end position="19"/>
    </location>
</feature>
<dbReference type="AlphaFoldDB" id="A0A418MAL8"/>
<keyword evidence="1" id="KW-0732">Signal</keyword>
<accession>A0A418MAL8</accession>
<gene>
    <name evidence="2" type="ORF">DYU11_10510</name>
</gene>
<dbReference type="InterPro" id="IPR038636">
    <property type="entry name" value="Wzi_sf"/>
</dbReference>
<dbReference type="Gene3D" id="2.40.160.130">
    <property type="entry name" value="Capsule assembly protein Wzi"/>
    <property type="match status" value="1"/>
</dbReference>